<accession>A0A395IW72</accession>
<dbReference type="AlphaFoldDB" id="A0A395IW72"/>
<feature type="region of interest" description="Disordered" evidence="1">
    <location>
        <begin position="50"/>
        <end position="71"/>
    </location>
</feature>
<gene>
    <name evidence="2" type="ORF">DID88_002029</name>
</gene>
<proteinExistence type="predicted"/>
<reference evidence="2 3" key="1">
    <citation type="submission" date="2018-06" db="EMBL/GenBank/DDBJ databases">
        <title>Genome Sequence of the Brown Rot Fungal Pathogen Monilinia fructigena.</title>
        <authorList>
            <person name="Landi L."/>
            <person name="De Miccolis Angelini R.M."/>
            <person name="Pollastro S."/>
            <person name="Abate D."/>
            <person name="Faretra F."/>
            <person name="Romanazzi G."/>
        </authorList>
    </citation>
    <scope>NUCLEOTIDE SEQUENCE [LARGE SCALE GENOMIC DNA]</scope>
    <source>
        <strain evidence="2 3">Mfrg269</strain>
    </source>
</reference>
<evidence type="ECO:0000313" key="2">
    <source>
        <dbReference type="EMBL" id="RAL64555.1"/>
    </source>
</evidence>
<keyword evidence="3" id="KW-1185">Reference proteome</keyword>
<dbReference type="Proteomes" id="UP000249056">
    <property type="component" value="Unassembled WGS sequence"/>
</dbReference>
<sequence length="71" mass="8097">MLRSISDNKLQQRYNSMPIATSISFPYVYSEEARSTPPIGPIAEIDTRFEESPEEAGQYKRKAPHDEFGSM</sequence>
<evidence type="ECO:0000256" key="1">
    <source>
        <dbReference type="SAM" id="MobiDB-lite"/>
    </source>
</evidence>
<evidence type="ECO:0000313" key="3">
    <source>
        <dbReference type="Proteomes" id="UP000249056"/>
    </source>
</evidence>
<name>A0A395IW72_9HELO</name>
<comment type="caution">
    <text evidence="2">The sequence shown here is derived from an EMBL/GenBank/DDBJ whole genome shotgun (WGS) entry which is preliminary data.</text>
</comment>
<protein>
    <submittedName>
        <fullName evidence="2">Uncharacterized protein</fullName>
    </submittedName>
</protein>
<dbReference type="EMBL" id="QKRW01000014">
    <property type="protein sequence ID" value="RAL64555.1"/>
    <property type="molecule type" value="Genomic_DNA"/>
</dbReference>
<organism evidence="2 3">
    <name type="scientific">Monilinia fructigena</name>
    <dbReference type="NCBI Taxonomy" id="38457"/>
    <lineage>
        <taxon>Eukaryota</taxon>
        <taxon>Fungi</taxon>
        <taxon>Dikarya</taxon>
        <taxon>Ascomycota</taxon>
        <taxon>Pezizomycotina</taxon>
        <taxon>Leotiomycetes</taxon>
        <taxon>Helotiales</taxon>
        <taxon>Sclerotiniaceae</taxon>
        <taxon>Monilinia</taxon>
    </lineage>
</organism>
<dbReference type="OrthoDB" id="10321219at2759"/>